<gene>
    <name evidence="1" type="ORF">DFW101_1049</name>
</gene>
<dbReference type="RefSeq" id="WP_009180475.1">
    <property type="nucleotide sequence ID" value="NZ_CM001368.1"/>
</dbReference>
<proteinExistence type="predicted"/>
<evidence type="ECO:0000313" key="1">
    <source>
        <dbReference type="EMBL" id="EHJ47061.1"/>
    </source>
</evidence>
<dbReference type="OrthoDB" id="9799495at2"/>
<dbReference type="EMBL" id="CM001368">
    <property type="protein sequence ID" value="EHJ47061.1"/>
    <property type="molecule type" value="Genomic_DNA"/>
</dbReference>
<protein>
    <submittedName>
        <fullName evidence="1">Uncharacterized protein</fullName>
    </submittedName>
</protein>
<sequence length="118" mass="13122">MRNVLSWRSVTVLLAAVATGLVWLALPLRAAENQDLDHLAGAIASLNATVSKGLAEVCTQLSQLNHPQWEYTIAKVNLLDTKSGRSQTEPDFSALGRDGWELVYYDQTIGYFFKRRAK</sequence>
<dbReference type="HOGENOM" id="CLU_2069340_0_0_7"/>
<evidence type="ECO:0000313" key="2">
    <source>
        <dbReference type="Proteomes" id="UP000004662"/>
    </source>
</evidence>
<accession>G7Q645</accession>
<keyword evidence="2" id="KW-1185">Reference proteome</keyword>
<dbReference type="AlphaFoldDB" id="G7Q645"/>
<dbReference type="Proteomes" id="UP000004662">
    <property type="component" value="Chromosome"/>
</dbReference>
<name>G7Q645_9BACT</name>
<organism evidence="1 2">
    <name type="scientific">Solidesulfovibrio carbinoliphilus subsp. oakridgensis</name>
    <dbReference type="NCBI Taxonomy" id="694327"/>
    <lineage>
        <taxon>Bacteria</taxon>
        <taxon>Pseudomonadati</taxon>
        <taxon>Thermodesulfobacteriota</taxon>
        <taxon>Desulfovibrionia</taxon>
        <taxon>Desulfovibrionales</taxon>
        <taxon>Desulfovibrionaceae</taxon>
        <taxon>Solidesulfovibrio</taxon>
    </lineage>
</organism>
<dbReference type="STRING" id="694327.DFW101_1049"/>
<reference evidence="2" key="1">
    <citation type="journal article" date="2015" name="Genome Announc.">
        <title>High-Quality Draft Genome Sequence of Desulfovibrio carbinoliphilus FW-101-2B, an Organic Acid-Oxidizing Sulfate-Reducing Bacterium Isolated from Uranium(VI)-Contaminated Groundwater.</title>
        <authorList>
            <person name="Ramsay B.D."/>
            <person name="Hwang C."/>
            <person name="Woo H.L."/>
            <person name="Carroll S.L."/>
            <person name="Lucas S."/>
            <person name="Han J."/>
            <person name="Lapidus A.L."/>
            <person name="Cheng J.F."/>
            <person name="Goodwin L.A."/>
            <person name="Pitluck S."/>
            <person name="Peters L."/>
            <person name="Chertkov O."/>
            <person name="Held B."/>
            <person name="Detter J.C."/>
            <person name="Han C.S."/>
            <person name="Tapia R."/>
            <person name="Land M.L."/>
            <person name="Hauser L.J."/>
            <person name="Kyrpides N.C."/>
            <person name="Ivanova N.N."/>
            <person name="Mikhailova N."/>
            <person name="Pagani I."/>
            <person name="Woyke T."/>
            <person name="Arkin A.P."/>
            <person name="Dehal P."/>
            <person name="Chivian D."/>
            <person name="Criddle C.S."/>
            <person name="Wu W."/>
            <person name="Chakraborty R."/>
            <person name="Hazen T.C."/>
            <person name="Fields M.W."/>
        </authorList>
    </citation>
    <scope>NUCLEOTIDE SEQUENCE [LARGE SCALE GENOMIC DNA]</scope>
    <source>
        <strain evidence="2">FW-101-2B</strain>
    </source>
</reference>